<dbReference type="EMBL" id="JARGDL010000003">
    <property type="protein sequence ID" value="MDF1611156.1"/>
    <property type="molecule type" value="Genomic_DNA"/>
</dbReference>
<dbReference type="AlphaFoldDB" id="A0AAE3NUH5"/>
<feature type="signal peptide" evidence="1">
    <location>
        <begin position="1"/>
        <end position="20"/>
    </location>
</feature>
<dbReference type="Proteomes" id="UP001221302">
    <property type="component" value="Unassembled WGS sequence"/>
</dbReference>
<evidence type="ECO:0000313" key="3">
    <source>
        <dbReference type="Proteomes" id="UP001221302"/>
    </source>
</evidence>
<dbReference type="RefSeq" id="WP_321534923.1">
    <property type="nucleotide sequence ID" value="NZ_JARGDL010000003.1"/>
</dbReference>
<evidence type="ECO:0000313" key="2">
    <source>
        <dbReference type="EMBL" id="MDF1611156.1"/>
    </source>
</evidence>
<comment type="caution">
    <text evidence="2">The sequence shown here is derived from an EMBL/GenBank/DDBJ whole genome shotgun (WGS) entry which is preliminary data.</text>
</comment>
<keyword evidence="1" id="KW-0732">Signal</keyword>
<proteinExistence type="predicted"/>
<feature type="chain" id="PRO_5041985171" description="Outer membrane protein beta-barrel domain-containing protein" evidence="1">
    <location>
        <begin position="21"/>
        <end position="315"/>
    </location>
</feature>
<protein>
    <recommendedName>
        <fullName evidence="4">Outer membrane protein beta-barrel domain-containing protein</fullName>
    </recommendedName>
</protein>
<accession>A0AAE3NUH5</accession>
<evidence type="ECO:0008006" key="4">
    <source>
        <dbReference type="Google" id="ProtNLM"/>
    </source>
</evidence>
<reference evidence="2" key="1">
    <citation type="submission" date="2023-03" db="EMBL/GenBank/DDBJ databases">
        <title>Stygiobacter electus gen. nov., sp. nov., facultatively anaerobic thermotolerant bacterium of the class Ignavibacteria from a well of Yessentuki mineral water deposit.</title>
        <authorList>
            <person name="Podosokorskaya O.A."/>
            <person name="Elcheninov A.G."/>
            <person name="Petrova N.F."/>
            <person name="Zavarzina D.G."/>
            <person name="Kublanov I.V."/>
            <person name="Merkel A.Y."/>
        </authorList>
    </citation>
    <scope>NUCLEOTIDE SEQUENCE</scope>
    <source>
        <strain evidence="2">09-Me</strain>
    </source>
</reference>
<evidence type="ECO:0000256" key="1">
    <source>
        <dbReference type="SAM" id="SignalP"/>
    </source>
</evidence>
<name>A0AAE3NUH5_9BACT</name>
<organism evidence="2 3">
    <name type="scientific">Stygiobacter electus</name>
    <dbReference type="NCBI Taxonomy" id="3032292"/>
    <lineage>
        <taxon>Bacteria</taxon>
        <taxon>Pseudomonadati</taxon>
        <taxon>Ignavibacteriota</taxon>
        <taxon>Ignavibacteria</taxon>
        <taxon>Ignavibacteriales</taxon>
        <taxon>Melioribacteraceae</taxon>
        <taxon>Stygiobacter</taxon>
    </lineage>
</organism>
<gene>
    <name evidence="2" type="ORF">P0M35_03275</name>
</gene>
<sequence>MFRKIITSFLILLTSINLYSQEVDSTDSEDEFFKEKPKRHWWKNWDDDWTMWEVKGVPFIEVNYGLGSLDQKNMNYDFAKVGLAELKLGYSSRKNFFEEKVIDFQNKYFFISRNGSDLTSKISKVEELRSSMWQFGFSKRKGYGYKFNNFYLLPYNSSGIVWSGLDMKNYPPSIWPAVYPPLEGQIKAESDIRFLERINQTIKFGTTSESGINFDFASSVSFNVAYETTVIFPSYLVWKHIGSFIIESVGAGFLNNFIDEIANSSPISLPFVNFLLKGAYQYAFYTLKKDKMNWPFNSEAPLTLENFKFGLTFSF</sequence>
<keyword evidence="3" id="KW-1185">Reference proteome</keyword>